<organism evidence="4 5">
    <name type="scientific">Thermothielavioides terrestris (strain ATCC 38088 / NRRL 8126)</name>
    <name type="common">Thielavia terrestris</name>
    <dbReference type="NCBI Taxonomy" id="578455"/>
    <lineage>
        <taxon>Eukaryota</taxon>
        <taxon>Fungi</taxon>
        <taxon>Dikarya</taxon>
        <taxon>Ascomycota</taxon>
        <taxon>Pezizomycotina</taxon>
        <taxon>Sordariomycetes</taxon>
        <taxon>Sordariomycetidae</taxon>
        <taxon>Sordariales</taxon>
        <taxon>Chaetomiaceae</taxon>
        <taxon>Thermothielavioides</taxon>
        <taxon>Thermothielavioides terrestris</taxon>
    </lineage>
</organism>
<evidence type="ECO:0000256" key="1">
    <source>
        <dbReference type="ARBA" id="ARBA00022723"/>
    </source>
</evidence>
<dbReference type="OrthoDB" id="6132182at2759"/>
<keyword evidence="2" id="KW-0732">Signal</keyword>
<dbReference type="Proteomes" id="UP000008181">
    <property type="component" value="Chromosome 3"/>
</dbReference>
<dbReference type="Gene3D" id="1.10.1280.10">
    <property type="entry name" value="Di-copper center containing domain from catechol oxidase"/>
    <property type="match status" value="2"/>
</dbReference>
<dbReference type="PROSITE" id="PS00498">
    <property type="entry name" value="TYROSINASE_2"/>
    <property type="match status" value="1"/>
</dbReference>
<dbReference type="STRING" id="578455.G2R639"/>
<dbReference type="SUPFAM" id="SSF48056">
    <property type="entry name" value="Di-copper centre-containing domain"/>
    <property type="match status" value="1"/>
</dbReference>
<name>G2R639_THETT</name>
<dbReference type="GeneID" id="11516168"/>
<protein>
    <recommendedName>
        <fullName evidence="3">Tyrosinase copper-binding domain-containing protein</fullName>
    </recommendedName>
</protein>
<sequence length="345" mass="37431">MMRRLVLWTAALLGLCSAGAYPPDVVDKLAEASLPKLKDYLAKNPQGSCTLETAVRRKEWSDLSVKERKEYTDAVLCLQSKPALTTSQAPGAKSRFDDYVVIHILQTPRNHGSDPANSPLFDGSEGSMGGNGAKVAHQGIPIPGAPSPYNVIPPGDGGGCVTTGPFKNMTINVGPIAPTIQVPRNPRSDGLGYNPRCLRRDINKHAAAVTTANYTYDLITSNSDVYWFQTVMEGQFAQGKWGVHAGGHYTISGDPAGDFFVSPGDPAFWLHHAMIDRVWWIWQLQDLDRRLAEVSMTRTMNNMPPSPNGTLDDPSGLGVLAPDVPVRELMSTMGGLGGKFCYIYE</sequence>
<proteinExistence type="predicted"/>
<evidence type="ECO:0000259" key="3">
    <source>
        <dbReference type="PROSITE" id="PS00498"/>
    </source>
</evidence>
<dbReference type="InterPro" id="IPR002227">
    <property type="entry name" value="Tyrosinase_Cu-bd"/>
</dbReference>
<accession>G2R639</accession>
<feature type="domain" description="Tyrosinase copper-binding" evidence="3">
    <location>
        <begin position="265"/>
        <end position="276"/>
    </location>
</feature>
<evidence type="ECO:0000313" key="5">
    <source>
        <dbReference type="Proteomes" id="UP000008181"/>
    </source>
</evidence>
<dbReference type="PANTHER" id="PTHR11474:SF116">
    <property type="entry name" value="TYROSINASE"/>
    <property type="match status" value="1"/>
</dbReference>
<dbReference type="KEGG" id="ttt:THITE_125575"/>
<dbReference type="HOGENOM" id="CLU_035914_0_1_1"/>
<evidence type="ECO:0000313" key="4">
    <source>
        <dbReference type="EMBL" id="AEO67576.1"/>
    </source>
</evidence>
<keyword evidence="5" id="KW-1185">Reference proteome</keyword>
<keyword evidence="1" id="KW-0479">Metal-binding</keyword>
<dbReference type="RefSeq" id="XP_003653912.1">
    <property type="nucleotide sequence ID" value="XM_003653864.1"/>
</dbReference>
<dbReference type="EMBL" id="CP003011">
    <property type="protein sequence ID" value="AEO67576.1"/>
    <property type="molecule type" value="Genomic_DNA"/>
</dbReference>
<dbReference type="GO" id="GO:0016491">
    <property type="term" value="F:oxidoreductase activity"/>
    <property type="evidence" value="ECO:0007669"/>
    <property type="project" value="InterPro"/>
</dbReference>
<reference evidence="4 5" key="1">
    <citation type="journal article" date="2011" name="Nat. Biotechnol.">
        <title>Comparative genomic analysis of the thermophilic biomass-degrading fungi Myceliophthora thermophila and Thielavia terrestris.</title>
        <authorList>
            <person name="Berka R.M."/>
            <person name="Grigoriev I.V."/>
            <person name="Otillar R."/>
            <person name="Salamov A."/>
            <person name="Grimwood J."/>
            <person name="Reid I."/>
            <person name="Ishmael N."/>
            <person name="John T."/>
            <person name="Darmond C."/>
            <person name="Moisan M.-C."/>
            <person name="Henrissat B."/>
            <person name="Coutinho P.M."/>
            <person name="Lombard V."/>
            <person name="Natvig D.O."/>
            <person name="Lindquist E."/>
            <person name="Schmutz J."/>
            <person name="Lucas S."/>
            <person name="Harris P."/>
            <person name="Powlowski J."/>
            <person name="Bellemare A."/>
            <person name="Taylor D."/>
            <person name="Butler G."/>
            <person name="de Vries R.P."/>
            <person name="Allijn I.E."/>
            <person name="van den Brink J."/>
            <person name="Ushinsky S."/>
            <person name="Storms R."/>
            <person name="Powell A.J."/>
            <person name="Paulsen I.T."/>
            <person name="Elbourne L.D.H."/>
            <person name="Baker S.E."/>
            <person name="Magnuson J."/>
            <person name="LaBoissiere S."/>
            <person name="Clutterbuck A.J."/>
            <person name="Martinez D."/>
            <person name="Wogulis M."/>
            <person name="de Leon A.L."/>
            <person name="Rey M.W."/>
            <person name="Tsang A."/>
        </authorList>
    </citation>
    <scope>NUCLEOTIDE SEQUENCE [LARGE SCALE GENOMIC DNA]</scope>
    <source>
        <strain evidence="5">ATCC 38088 / NRRL 8126</strain>
    </source>
</reference>
<feature type="chain" id="PRO_5003436971" description="Tyrosinase copper-binding domain-containing protein" evidence="2">
    <location>
        <begin position="21"/>
        <end position="345"/>
    </location>
</feature>
<dbReference type="InterPro" id="IPR050316">
    <property type="entry name" value="Tyrosinase/Hemocyanin"/>
</dbReference>
<dbReference type="AlphaFoldDB" id="G2R639"/>
<dbReference type="GO" id="GO:0046872">
    <property type="term" value="F:metal ion binding"/>
    <property type="evidence" value="ECO:0007669"/>
    <property type="project" value="UniProtKB-KW"/>
</dbReference>
<dbReference type="Pfam" id="PF00264">
    <property type="entry name" value="Tyrosinase"/>
    <property type="match status" value="1"/>
</dbReference>
<dbReference type="PANTHER" id="PTHR11474">
    <property type="entry name" value="TYROSINASE FAMILY MEMBER"/>
    <property type="match status" value="1"/>
</dbReference>
<evidence type="ECO:0000256" key="2">
    <source>
        <dbReference type="SAM" id="SignalP"/>
    </source>
</evidence>
<feature type="signal peptide" evidence="2">
    <location>
        <begin position="1"/>
        <end position="20"/>
    </location>
</feature>
<dbReference type="eggNOG" id="ENOG502RM4B">
    <property type="taxonomic scope" value="Eukaryota"/>
</dbReference>
<dbReference type="InterPro" id="IPR008922">
    <property type="entry name" value="Di-copper_centre_dom_sf"/>
</dbReference>
<gene>
    <name evidence="4" type="ORF">THITE_125575</name>
</gene>